<dbReference type="VEuPathDB" id="TrichDB:TVAG_216450"/>
<keyword evidence="3" id="KW-1185">Reference proteome</keyword>
<gene>
    <name evidence="2" type="ORF">TVAG_216450</name>
</gene>
<dbReference type="AlphaFoldDB" id="A2ENX9"/>
<dbReference type="SMR" id="A2ENX9"/>
<reference evidence="2" key="1">
    <citation type="submission" date="2006-10" db="EMBL/GenBank/DDBJ databases">
        <authorList>
            <person name="Amadeo P."/>
            <person name="Zhao Q."/>
            <person name="Wortman J."/>
            <person name="Fraser-Liggett C."/>
            <person name="Carlton J."/>
        </authorList>
    </citation>
    <scope>NUCLEOTIDE SEQUENCE</scope>
    <source>
        <strain evidence="2">G3</strain>
    </source>
</reference>
<evidence type="ECO:0000313" key="2">
    <source>
        <dbReference type="EMBL" id="EAY05669.1"/>
    </source>
</evidence>
<name>A2ENX9_TRIV3</name>
<reference evidence="2" key="2">
    <citation type="journal article" date="2007" name="Science">
        <title>Draft genome sequence of the sexually transmitted pathogen Trichomonas vaginalis.</title>
        <authorList>
            <person name="Carlton J.M."/>
            <person name="Hirt R.P."/>
            <person name="Silva J.C."/>
            <person name="Delcher A.L."/>
            <person name="Schatz M."/>
            <person name="Zhao Q."/>
            <person name="Wortman J.R."/>
            <person name="Bidwell S.L."/>
            <person name="Alsmark U.C.M."/>
            <person name="Besteiro S."/>
            <person name="Sicheritz-Ponten T."/>
            <person name="Noel C.J."/>
            <person name="Dacks J.B."/>
            <person name="Foster P.G."/>
            <person name="Simillion C."/>
            <person name="Van de Peer Y."/>
            <person name="Miranda-Saavedra D."/>
            <person name="Barton G.J."/>
            <person name="Westrop G.D."/>
            <person name="Mueller S."/>
            <person name="Dessi D."/>
            <person name="Fiori P.L."/>
            <person name="Ren Q."/>
            <person name="Paulsen I."/>
            <person name="Zhang H."/>
            <person name="Bastida-Corcuera F.D."/>
            <person name="Simoes-Barbosa A."/>
            <person name="Brown M.T."/>
            <person name="Hayes R.D."/>
            <person name="Mukherjee M."/>
            <person name="Okumura C.Y."/>
            <person name="Schneider R."/>
            <person name="Smith A.J."/>
            <person name="Vanacova S."/>
            <person name="Villalvazo M."/>
            <person name="Haas B.J."/>
            <person name="Pertea M."/>
            <person name="Feldblyum T.V."/>
            <person name="Utterback T.R."/>
            <person name="Shu C.L."/>
            <person name="Osoegawa K."/>
            <person name="de Jong P.J."/>
            <person name="Hrdy I."/>
            <person name="Horvathova L."/>
            <person name="Zubacova Z."/>
            <person name="Dolezal P."/>
            <person name="Malik S.B."/>
            <person name="Logsdon J.M. Jr."/>
            <person name="Henze K."/>
            <person name="Gupta A."/>
            <person name="Wang C.C."/>
            <person name="Dunne R.L."/>
            <person name="Upcroft J.A."/>
            <person name="Upcroft P."/>
            <person name="White O."/>
            <person name="Salzberg S.L."/>
            <person name="Tang P."/>
            <person name="Chiu C.-H."/>
            <person name="Lee Y.-S."/>
            <person name="Embley T.M."/>
            <person name="Coombs G.H."/>
            <person name="Mottram J.C."/>
            <person name="Tachezy J."/>
            <person name="Fraser-Liggett C.M."/>
            <person name="Johnson P.J."/>
        </authorList>
    </citation>
    <scope>NUCLEOTIDE SEQUENCE [LARGE SCALE GENOMIC DNA]</scope>
    <source>
        <strain evidence="2">G3</strain>
    </source>
</reference>
<evidence type="ECO:0000313" key="3">
    <source>
        <dbReference type="Proteomes" id="UP000001542"/>
    </source>
</evidence>
<sequence>MRAYSPPNFTPLLPRQFQATYKPGSMLATLKPQERKLGSTSAICSVSNIQINPKLVAKHQAQKQRKEILDWLSTDNPPAVDLLSKVSKCATPYSKLLTESVEELSFIHAPTRSQKIDDLERESALNSAKMEVEIQQQQEKLTKVKNEKQQLLDKIKKANARLDKVNKDVSLLQSLFVYQGIDNSSESNKQQVILSEETLEKPKPVLDQELYRDLWKTRQELLDQIEELQKNLTKTQQMQVEEMQAVCRRRAKAQLARTGI</sequence>
<dbReference type="KEGG" id="tva:4763538"/>
<dbReference type="InParanoid" id="A2ENX9"/>
<proteinExistence type="predicted"/>
<keyword evidence="1" id="KW-0175">Coiled coil</keyword>
<dbReference type="EMBL" id="DS113443">
    <property type="protein sequence ID" value="EAY05669.1"/>
    <property type="molecule type" value="Genomic_DNA"/>
</dbReference>
<feature type="coiled-coil region" evidence="1">
    <location>
        <begin position="127"/>
        <end position="175"/>
    </location>
</feature>
<feature type="coiled-coil region" evidence="1">
    <location>
        <begin position="211"/>
        <end position="238"/>
    </location>
</feature>
<dbReference type="Proteomes" id="UP000001542">
    <property type="component" value="Unassembled WGS sequence"/>
</dbReference>
<evidence type="ECO:0000256" key="1">
    <source>
        <dbReference type="SAM" id="Coils"/>
    </source>
</evidence>
<dbReference type="RefSeq" id="XP_001317892.1">
    <property type="nucleotide sequence ID" value="XM_001317857.1"/>
</dbReference>
<dbReference type="VEuPathDB" id="TrichDB:TVAGG3_0249640"/>
<accession>A2ENX9</accession>
<protein>
    <submittedName>
        <fullName evidence="2">Uncharacterized protein</fullName>
    </submittedName>
</protein>
<dbReference type="OrthoDB" id="10546773at2759"/>
<organism evidence="2 3">
    <name type="scientific">Trichomonas vaginalis (strain ATCC PRA-98 / G3)</name>
    <dbReference type="NCBI Taxonomy" id="412133"/>
    <lineage>
        <taxon>Eukaryota</taxon>
        <taxon>Metamonada</taxon>
        <taxon>Parabasalia</taxon>
        <taxon>Trichomonadida</taxon>
        <taxon>Trichomonadidae</taxon>
        <taxon>Trichomonas</taxon>
    </lineage>
</organism>